<evidence type="ECO:0000256" key="3">
    <source>
        <dbReference type="ARBA" id="ARBA00022448"/>
    </source>
</evidence>
<dbReference type="Pfam" id="PF00005">
    <property type="entry name" value="ABC_tran"/>
    <property type="match status" value="2"/>
</dbReference>
<dbReference type="EMBL" id="JBBKTW010000013">
    <property type="protein sequence ID" value="MEN2991759.1"/>
    <property type="molecule type" value="Genomic_DNA"/>
</dbReference>
<dbReference type="Pfam" id="PF08352">
    <property type="entry name" value="oligo_HPY"/>
    <property type="match status" value="2"/>
</dbReference>
<sequence length="625" mass="66362">MTTPVLSVTGLTAAFRVGRGGWKTVVDGVSFDIGRRETLAVVGESGSGKSVTAMSIMRLLSPAACRIGGRVQLDGQDLLTLPELEMCRIRGRDIAMIFQEPMTSLNPVRSIGFQIGEALMLHRGLGRAAAEAEAARMLDRVRIPAARSRLKDYPASFSGGMRQRVMIAMALACGPRLLIADEPTTALDVTIQAQILELIRDIQDEDGMSVLFITHDLGVVAEIADRTVVMCNGAQIEEGATTAIFAGPRQPYTRALLAAVPRLGTMADHDRPMPFPVVDRDTGIAAAVPDLPDTVDHDAVPALAVRHLVSRYQVGGGLFGRARGAVHAVENVSFSVQPGETLALVGESGCGKSTIGRTILRLLAPVSGDILVHGKTVLAGGASGPGASGPGASGPGASGPGASDPGDLFRQVQMVFQDPFSSLNPRKTVGSAIAAPMQINRIARGAALRARVADLLVQVGLDPAMAGRYPQEFSGGQRQRICIARALALGPSVMIADEAVSALDVSIKAQVINLMLDLQQRMGLAYLFISHDMAVVERVSHRVAVMYMGEIVEIGPRAAVLQSPRHAYTRRLLDAVPVADPRAARRRRTLDVSEIRSALRPAGYRPPARHYDEVSPGHLVMTDTL</sequence>
<evidence type="ECO:0000313" key="19">
    <source>
        <dbReference type="EMBL" id="MEN2991759.1"/>
    </source>
</evidence>
<name>A0ABU9YSG8_9PROT</name>
<reference evidence="19 20" key="1">
    <citation type="submission" date="2024-03" db="EMBL/GenBank/DDBJ databases">
        <title>High-quality draft genome sequencing of Tistrella sp. BH-R2-4.</title>
        <authorList>
            <person name="Dong C."/>
        </authorList>
    </citation>
    <scope>NUCLEOTIDE SEQUENCE [LARGE SCALE GENOMIC DNA]</scope>
    <source>
        <strain evidence="19 20">BH-R2-4</strain>
    </source>
</reference>
<dbReference type="PANTHER" id="PTHR43776">
    <property type="entry name" value="TRANSPORT ATP-BINDING PROTEIN"/>
    <property type="match status" value="1"/>
</dbReference>
<dbReference type="EC" id="7.4.2.10" evidence="14"/>
<proteinExistence type="inferred from homology"/>
<dbReference type="InterPro" id="IPR027417">
    <property type="entry name" value="P-loop_NTPase"/>
</dbReference>
<dbReference type="Proteomes" id="UP001413721">
    <property type="component" value="Unassembled WGS sequence"/>
</dbReference>
<dbReference type="PANTHER" id="PTHR43776:SF15">
    <property type="entry name" value="GLUTATHIONE IMPORT ATP-BINDING PROTEIN GSIA"/>
    <property type="match status" value="1"/>
</dbReference>
<keyword evidence="9 19" id="KW-0067">ATP-binding</keyword>
<evidence type="ECO:0000256" key="12">
    <source>
        <dbReference type="ARBA" id="ARBA00037530"/>
    </source>
</evidence>
<dbReference type="PROSITE" id="PS00211">
    <property type="entry name" value="ABC_TRANSPORTER_1"/>
    <property type="match status" value="2"/>
</dbReference>
<dbReference type="CDD" id="cd03257">
    <property type="entry name" value="ABC_NikE_OppD_transporters"/>
    <property type="match status" value="2"/>
</dbReference>
<keyword evidence="8" id="KW-0378">Hydrolase</keyword>
<keyword evidence="4" id="KW-1003">Cell membrane</keyword>
<keyword evidence="11" id="KW-0472">Membrane</keyword>
<dbReference type="InterPro" id="IPR003439">
    <property type="entry name" value="ABC_transporter-like_ATP-bd"/>
</dbReference>
<evidence type="ECO:0000256" key="17">
    <source>
        <dbReference type="SAM" id="MobiDB-lite"/>
    </source>
</evidence>
<evidence type="ECO:0000256" key="1">
    <source>
        <dbReference type="ARBA" id="ARBA00004417"/>
    </source>
</evidence>
<dbReference type="InterPro" id="IPR013563">
    <property type="entry name" value="Oligopep_ABC_C"/>
</dbReference>
<evidence type="ECO:0000256" key="6">
    <source>
        <dbReference type="ARBA" id="ARBA00022737"/>
    </source>
</evidence>
<keyword evidence="6" id="KW-0677">Repeat</keyword>
<feature type="region of interest" description="Disordered" evidence="17">
    <location>
        <begin position="382"/>
        <end position="404"/>
    </location>
</feature>
<evidence type="ECO:0000256" key="5">
    <source>
        <dbReference type="ARBA" id="ARBA00022519"/>
    </source>
</evidence>
<organism evidence="19 20">
    <name type="scientific">Tistrella arctica</name>
    <dbReference type="NCBI Taxonomy" id="3133430"/>
    <lineage>
        <taxon>Bacteria</taxon>
        <taxon>Pseudomonadati</taxon>
        <taxon>Pseudomonadota</taxon>
        <taxon>Alphaproteobacteria</taxon>
        <taxon>Geminicoccales</taxon>
        <taxon>Geminicoccaceae</taxon>
        <taxon>Tistrella</taxon>
    </lineage>
</organism>
<dbReference type="InterPro" id="IPR003593">
    <property type="entry name" value="AAA+_ATPase"/>
</dbReference>
<feature type="compositionally biased region" description="Gly residues" evidence="17">
    <location>
        <begin position="382"/>
        <end position="399"/>
    </location>
</feature>
<evidence type="ECO:0000256" key="7">
    <source>
        <dbReference type="ARBA" id="ARBA00022741"/>
    </source>
</evidence>
<evidence type="ECO:0000256" key="9">
    <source>
        <dbReference type="ARBA" id="ARBA00022840"/>
    </source>
</evidence>
<gene>
    <name evidence="19" type="ORF">WG926_25840</name>
</gene>
<keyword evidence="20" id="KW-1185">Reference proteome</keyword>
<dbReference type="RefSeq" id="WP_345938633.1">
    <property type="nucleotide sequence ID" value="NZ_JBBKTW010000013.1"/>
</dbReference>
<evidence type="ECO:0000256" key="15">
    <source>
        <dbReference type="ARBA" id="ARBA00041187"/>
    </source>
</evidence>
<dbReference type="Gene3D" id="3.40.50.300">
    <property type="entry name" value="P-loop containing nucleotide triphosphate hydrolases"/>
    <property type="match status" value="2"/>
</dbReference>
<keyword evidence="10" id="KW-1278">Translocase</keyword>
<dbReference type="InterPro" id="IPR050319">
    <property type="entry name" value="ABC_transp_ATP-bind"/>
</dbReference>
<comment type="catalytic activity">
    <reaction evidence="16">
        <text>glutathione(out) + ATP + H2O = glutathione(in) + ADP + phosphate + H(+)</text>
        <dbReference type="Rhea" id="RHEA:29791"/>
        <dbReference type="ChEBI" id="CHEBI:15377"/>
        <dbReference type="ChEBI" id="CHEBI:15378"/>
        <dbReference type="ChEBI" id="CHEBI:30616"/>
        <dbReference type="ChEBI" id="CHEBI:43474"/>
        <dbReference type="ChEBI" id="CHEBI:57925"/>
        <dbReference type="ChEBI" id="CHEBI:456216"/>
        <dbReference type="EC" id="7.4.2.10"/>
    </reaction>
</comment>
<comment type="similarity">
    <text evidence="13">Belongs to the ABC transporter superfamily. Glutathione importer (TC 3.A.1.5.11) family.</text>
</comment>
<comment type="function">
    <text evidence="12">Part of the ABC transporter complex GsiABCD involved in glutathione import. Responsible for energy coupling to the transport system.</text>
</comment>
<feature type="domain" description="ABC transporter" evidence="18">
    <location>
        <begin position="303"/>
        <end position="573"/>
    </location>
</feature>
<accession>A0ABU9YSG8</accession>
<evidence type="ECO:0000313" key="20">
    <source>
        <dbReference type="Proteomes" id="UP001413721"/>
    </source>
</evidence>
<evidence type="ECO:0000256" key="8">
    <source>
        <dbReference type="ARBA" id="ARBA00022801"/>
    </source>
</evidence>
<keyword evidence="7" id="KW-0547">Nucleotide-binding</keyword>
<comment type="caution">
    <text evidence="19">The sequence shown here is derived from an EMBL/GenBank/DDBJ whole genome shotgun (WGS) entry which is preliminary data.</text>
</comment>
<protein>
    <recommendedName>
        <fullName evidence="15">Glutathione import ATP-binding protein GsiA</fullName>
        <ecNumber evidence="14">7.4.2.10</ecNumber>
    </recommendedName>
</protein>
<evidence type="ECO:0000256" key="4">
    <source>
        <dbReference type="ARBA" id="ARBA00022475"/>
    </source>
</evidence>
<comment type="subunit">
    <text evidence="2">The complex is composed of two ATP-binding proteins (GsiA), two transmembrane proteins (GsiC and GsiD) and a solute-binding protein (GsiB).</text>
</comment>
<dbReference type="GO" id="GO:0005524">
    <property type="term" value="F:ATP binding"/>
    <property type="evidence" value="ECO:0007669"/>
    <property type="project" value="UniProtKB-KW"/>
</dbReference>
<dbReference type="PROSITE" id="PS50893">
    <property type="entry name" value="ABC_TRANSPORTER_2"/>
    <property type="match status" value="2"/>
</dbReference>
<evidence type="ECO:0000256" key="2">
    <source>
        <dbReference type="ARBA" id="ARBA00011469"/>
    </source>
</evidence>
<evidence type="ECO:0000256" key="13">
    <source>
        <dbReference type="ARBA" id="ARBA00038416"/>
    </source>
</evidence>
<dbReference type="SMART" id="SM00382">
    <property type="entry name" value="AAA"/>
    <property type="match status" value="2"/>
</dbReference>
<keyword evidence="3" id="KW-0813">Transport</keyword>
<comment type="subcellular location">
    <subcellularLocation>
        <location evidence="1">Cell inner membrane</location>
        <topology evidence="1">Peripheral membrane protein</topology>
    </subcellularLocation>
</comment>
<dbReference type="InterPro" id="IPR017871">
    <property type="entry name" value="ABC_transporter-like_CS"/>
</dbReference>
<keyword evidence="5" id="KW-0997">Cell inner membrane</keyword>
<evidence type="ECO:0000259" key="18">
    <source>
        <dbReference type="PROSITE" id="PS50893"/>
    </source>
</evidence>
<evidence type="ECO:0000256" key="10">
    <source>
        <dbReference type="ARBA" id="ARBA00022967"/>
    </source>
</evidence>
<dbReference type="NCBIfam" id="NF007739">
    <property type="entry name" value="PRK10419.1"/>
    <property type="match status" value="3"/>
</dbReference>
<evidence type="ECO:0000256" key="16">
    <source>
        <dbReference type="ARBA" id="ARBA00047640"/>
    </source>
</evidence>
<feature type="domain" description="ABC transporter" evidence="18">
    <location>
        <begin position="6"/>
        <end position="257"/>
    </location>
</feature>
<evidence type="ECO:0000256" key="11">
    <source>
        <dbReference type="ARBA" id="ARBA00023136"/>
    </source>
</evidence>
<dbReference type="SUPFAM" id="SSF52540">
    <property type="entry name" value="P-loop containing nucleoside triphosphate hydrolases"/>
    <property type="match status" value="2"/>
</dbReference>
<evidence type="ECO:0000256" key="14">
    <source>
        <dbReference type="ARBA" id="ARBA00039050"/>
    </source>
</evidence>
<dbReference type="NCBIfam" id="NF008453">
    <property type="entry name" value="PRK11308.1"/>
    <property type="match status" value="3"/>
</dbReference>